<evidence type="ECO:0000313" key="2">
    <source>
        <dbReference type="Proteomes" id="UP000000488"/>
    </source>
</evidence>
<name>F8CM70_MYXFH</name>
<evidence type="ECO:0000313" key="1">
    <source>
        <dbReference type="EMBL" id="AEI62838.1"/>
    </source>
</evidence>
<protein>
    <submittedName>
        <fullName evidence="1">Uncharacterized protein</fullName>
    </submittedName>
</protein>
<dbReference type="HOGENOM" id="CLU_1452984_0_0_7"/>
<dbReference type="STRING" id="483219.LILAB_04585"/>
<dbReference type="EMBL" id="CP002830">
    <property type="protein sequence ID" value="AEI62838.1"/>
    <property type="molecule type" value="Genomic_DNA"/>
</dbReference>
<dbReference type="Proteomes" id="UP000000488">
    <property type="component" value="Chromosome"/>
</dbReference>
<accession>F8CM70</accession>
<proteinExistence type="predicted"/>
<reference evidence="1 2" key="1">
    <citation type="journal article" date="2011" name="J. Bacteriol.">
        <title>Genome sequence of the halotolerant marine bacterium Myxococcus fulvus HW-1.</title>
        <authorList>
            <person name="Li Z.F."/>
            <person name="Li X."/>
            <person name="Liu H."/>
            <person name="Liu X."/>
            <person name="Han K."/>
            <person name="Wu Z.H."/>
            <person name="Hu W."/>
            <person name="Li F.F."/>
            <person name="Li Y.Z."/>
        </authorList>
    </citation>
    <scope>NUCLEOTIDE SEQUENCE [LARGE SCALE GENOMIC DNA]</scope>
    <source>
        <strain evidence="2">ATCC BAA-855 / HW-1</strain>
    </source>
</reference>
<gene>
    <name evidence="1" type="ordered locus">LILAB_04585</name>
</gene>
<sequence>MAFIHAQSRCAICHEAARDRPFIATSGVAFPPTDALWKFCDAPLYQDCLATWEHRIRFARGYFDRAHEVVWRDQGLLLLEGSGWFLSCGPPLSESLLSKAGASPSFRGARPGEPYYAEVLLAEWPKALYTRWHEWPGYAAGEFRRGLVGELLRAVESVMARVQRLAPDMASMNELRRQARERAPGP</sequence>
<dbReference type="KEGG" id="mfu:LILAB_04585"/>
<dbReference type="AlphaFoldDB" id="F8CM70"/>
<organism evidence="1 2">
    <name type="scientific">Myxococcus fulvus (strain ATCC BAA-855 / HW-1)</name>
    <dbReference type="NCBI Taxonomy" id="483219"/>
    <lineage>
        <taxon>Bacteria</taxon>
        <taxon>Pseudomonadati</taxon>
        <taxon>Myxococcota</taxon>
        <taxon>Myxococcia</taxon>
        <taxon>Myxococcales</taxon>
        <taxon>Cystobacterineae</taxon>
        <taxon>Myxococcaceae</taxon>
        <taxon>Myxococcus</taxon>
    </lineage>
</organism>